<sequence>MSLPFVVQKTLRLMNPPTSATSTTSSPSSPTSAAVAGAFASSEPNDPAAPPAAAKDFAGGDVDGLSGGGGGEAKAWGRLRDYEVEEAQTINHRLLARRQQQQTPVASSGDTFMPDGDLLFTDRYIQRFLEEEERTKRESADWTRNLDSSTARFRADAKERDTTTMPTTPHPTTTSHYDHYTENDEAEGYADMDYGDSGGDHGGASHHHHIGVRSSLSSVSRALGRKVKFSSSKIAASLGSRRIHRKDKGKEGATGRHHGYYADADYYGTTTAQHPLYDVADAGLLPAYVVPSGTAVPEAEPLFPLFNAGLAPAAARSSSAISDFEKTWGRDSPFSTYAFDQRPAAQPQQDLVNVFDSDDEGDGDLPALEHLNP</sequence>
<dbReference type="GeneID" id="14918444"/>
<accession>L8GYJ2</accession>
<dbReference type="VEuPathDB" id="AmoebaDB:ACA1_058220"/>
<feature type="compositionally biased region" description="Gly residues" evidence="1">
    <location>
        <begin position="61"/>
        <end position="72"/>
    </location>
</feature>
<name>L8GYJ2_ACACF</name>
<evidence type="ECO:0000313" key="3">
    <source>
        <dbReference type="Proteomes" id="UP000011083"/>
    </source>
</evidence>
<feature type="compositionally biased region" description="Low complexity" evidence="1">
    <location>
        <begin position="16"/>
        <end position="34"/>
    </location>
</feature>
<gene>
    <name evidence="2" type="ORF">ACA1_058220</name>
</gene>
<feature type="compositionally biased region" description="Low complexity" evidence="1">
    <location>
        <begin position="51"/>
        <end position="60"/>
    </location>
</feature>
<reference evidence="2 3" key="1">
    <citation type="journal article" date="2013" name="Genome Biol.">
        <title>Genome of Acanthamoeba castellanii highlights extensive lateral gene transfer and early evolution of tyrosine kinase signaling.</title>
        <authorList>
            <person name="Clarke M."/>
            <person name="Lohan A.J."/>
            <person name="Liu B."/>
            <person name="Lagkouvardos I."/>
            <person name="Roy S."/>
            <person name="Zafar N."/>
            <person name="Bertelli C."/>
            <person name="Schilde C."/>
            <person name="Kianianmomeni A."/>
            <person name="Burglin T.R."/>
            <person name="Frech C."/>
            <person name="Turcotte B."/>
            <person name="Kopec K.O."/>
            <person name="Synnott J.M."/>
            <person name="Choo C."/>
            <person name="Paponov I."/>
            <person name="Finkler A."/>
            <person name="Soon Heng Tan C."/>
            <person name="Hutchins A.P."/>
            <person name="Weinmeier T."/>
            <person name="Rattei T."/>
            <person name="Chu J.S."/>
            <person name="Gimenez G."/>
            <person name="Irimia M."/>
            <person name="Rigden D.J."/>
            <person name="Fitzpatrick D.A."/>
            <person name="Lorenzo-Morales J."/>
            <person name="Bateman A."/>
            <person name="Chiu C.H."/>
            <person name="Tang P."/>
            <person name="Hegemann P."/>
            <person name="Fromm H."/>
            <person name="Raoult D."/>
            <person name="Greub G."/>
            <person name="Miranda-Saavedra D."/>
            <person name="Chen N."/>
            <person name="Nash P."/>
            <person name="Ginger M.L."/>
            <person name="Horn M."/>
            <person name="Schaap P."/>
            <person name="Caler L."/>
            <person name="Loftus B."/>
        </authorList>
    </citation>
    <scope>NUCLEOTIDE SEQUENCE [LARGE SCALE GENOMIC DNA]</scope>
    <source>
        <strain evidence="2 3">Neff</strain>
    </source>
</reference>
<dbReference type="Proteomes" id="UP000011083">
    <property type="component" value="Unassembled WGS sequence"/>
</dbReference>
<dbReference type="RefSeq" id="XP_004339179.1">
    <property type="nucleotide sequence ID" value="XM_004339131.1"/>
</dbReference>
<dbReference type="AlphaFoldDB" id="L8GYJ2"/>
<dbReference type="EMBL" id="KB007974">
    <property type="protein sequence ID" value="ELR17166.1"/>
    <property type="molecule type" value="Genomic_DNA"/>
</dbReference>
<feature type="region of interest" description="Disordered" evidence="1">
    <location>
        <begin position="157"/>
        <end position="212"/>
    </location>
</feature>
<evidence type="ECO:0000256" key="1">
    <source>
        <dbReference type="SAM" id="MobiDB-lite"/>
    </source>
</evidence>
<keyword evidence="3" id="KW-1185">Reference proteome</keyword>
<feature type="compositionally biased region" description="Acidic residues" evidence="1">
    <location>
        <begin position="183"/>
        <end position="194"/>
    </location>
</feature>
<proteinExistence type="predicted"/>
<feature type="region of interest" description="Disordered" evidence="1">
    <location>
        <begin position="335"/>
        <end position="373"/>
    </location>
</feature>
<feature type="compositionally biased region" description="Low complexity" evidence="1">
    <location>
        <begin position="163"/>
        <end position="174"/>
    </location>
</feature>
<organism evidence="2 3">
    <name type="scientific">Acanthamoeba castellanii (strain ATCC 30010 / Neff)</name>
    <dbReference type="NCBI Taxonomy" id="1257118"/>
    <lineage>
        <taxon>Eukaryota</taxon>
        <taxon>Amoebozoa</taxon>
        <taxon>Discosea</taxon>
        <taxon>Longamoebia</taxon>
        <taxon>Centramoebida</taxon>
        <taxon>Acanthamoebidae</taxon>
        <taxon>Acanthamoeba</taxon>
    </lineage>
</organism>
<protein>
    <submittedName>
        <fullName evidence="2">Uncharacterized protein</fullName>
    </submittedName>
</protein>
<dbReference type="KEGG" id="acan:ACA1_058220"/>
<feature type="region of interest" description="Disordered" evidence="1">
    <location>
        <begin position="14"/>
        <end position="72"/>
    </location>
</feature>
<evidence type="ECO:0000313" key="2">
    <source>
        <dbReference type="EMBL" id="ELR17166.1"/>
    </source>
</evidence>